<proteinExistence type="predicted"/>
<dbReference type="OrthoDB" id="7058042at2"/>
<protein>
    <recommendedName>
        <fullName evidence="3">Glycosyltransferase family 2 protein</fullName>
    </recommendedName>
</protein>
<sequence>MSHKNVAILSCVSFNINFVKRQLTNYFASHGEKAKHFLHVASDGDINPAELALLPDMLVDASSSPFKTSELCNFGGQIANSKRLRSSQEEFGYVYIHTDADLIIKGNLVEHVNKHQCGFLKHKPSTAWPHYDRMMQDPCFAEIRKYLDISDDEIYSGRQEGSYFPAALWFEMSTIIEKFYPKAFFEEPKLLWPIEEGIVPTIASKLLESSYTYDSSANNIVVTKPLKPSTDKRNPRDLSENCVNIADIEKTLKDKPNETCIAMKWFSRKLDDPAAIEATNNLKALDQKVINGEAECLS</sequence>
<evidence type="ECO:0000313" key="2">
    <source>
        <dbReference type="Proteomes" id="UP000305471"/>
    </source>
</evidence>
<keyword evidence="2" id="KW-1185">Reference proteome</keyword>
<name>A0A4U0ZHK7_9ALTE</name>
<dbReference type="AlphaFoldDB" id="A0A4U0ZHK7"/>
<dbReference type="EMBL" id="SWCO01000010">
    <property type="protein sequence ID" value="TKB01512.1"/>
    <property type="molecule type" value="Genomic_DNA"/>
</dbReference>
<dbReference type="RefSeq" id="WP_136783342.1">
    <property type="nucleotide sequence ID" value="NZ_SWCO01000010.1"/>
</dbReference>
<reference evidence="1 2" key="1">
    <citation type="submission" date="2019-04" db="EMBL/GenBank/DDBJ databases">
        <title>Alteromonas portus sp. nov., an alginate lyase-excreting marine bacterium.</title>
        <authorList>
            <person name="Huang H."/>
            <person name="Mo K."/>
            <person name="Bao S."/>
        </authorList>
    </citation>
    <scope>NUCLEOTIDE SEQUENCE [LARGE SCALE GENOMIC DNA]</scope>
    <source>
        <strain evidence="1 2">HB161718</strain>
    </source>
</reference>
<evidence type="ECO:0008006" key="3">
    <source>
        <dbReference type="Google" id="ProtNLM"/>
    </source>
</evidence>
<comment type="caution">
    <text evidence="1">The sequence shown here is derived from an EMBL/GenBank/DDBJ whole genome shotgun (WGS) entry which is preliminary data.</text>
</comment>
<gene>
    <name evidence="1" type="ORF">E5672_17025</name>
</gene>
<evidence type="ECO:0000313" key="1">
    <source>
        <dbReference type="EMBL" id="TKB01512.1"/>
    </source>
</evidence>
<accession>A0A4U0ZHK7</accession>
<dbReference type="Proteomes" id="UP000305471">
    <property type="component" value="Unassembled WGS sequence"/>
</dbReference>
<organism evidence="1 2">
    <name type="scientific">Alteromonas portus</name>
    <dbReference type="NCBI Taxonomy" id="2565549"/>
    <lineage>
        <taxon>Bacteria</taxon>
        <taxon>Pseudomonadati</taxon>
        <taxon>Pseudomonadota</taxon>
        <taxon>Gammaproteobacteria</taxon>
        <taxon>Alteromonadales</taxon>
        <taxon>Alteromonadaceae</taxon>
        <taxon>Alteromonas/Salinimonas group</taxon>
        <taxon>Alteromonas</taxon>
    </lineage>
</organism>